<evidence type="ECO:0000313" key="4">
    <source>
        <dbReference type="EMBL" id="EGC04125.1"/>
    </source>
</evidence>
<dbReference type="STRING" id="246199.CUS_6247"/>
<feature type="region of interest" description="Disordered" evidence="1">
    <location>
        <begin position="86"/>
        <end position="110"/>
    </location>
</feature>
<dbReference type="SUPFAM" id="SSF52266">
    <property type="entry name" value="SGNH hydrolase"/>
    <property type="match status" value="1"/>
</dbReference>
<feature type="domain" description="SGNH hydrolase-type esterase" evidence="3">
    <location>
        <begin position="142"/>
        <end position="306"/>
    </location>
</feature>
<dbReference type="EMBL" id="ADKM02000040">
    <property type="protein sequence ID" value="EGC04125.1"/>
    <property type="molecule type" value="Genomic_DNA"/>
</dbReference>
<evidence type="ECO:0000256" key="1">
    <source>
        <dbReference type="SAM" id="MobiDB-lite"/>
    </source>
</evidence>
<dbReference type="InterPro" id="IPR013830">
    <property type="entry name" value="SGNH_hydro"/>
</dbReference>
<accession>E9S9D4</accession>
<dbReference type="Pfam" id="PF13472">
    <property type="entry name" value="Lipase_GDSL_2"/>
    <property type="match status" value="1"/>
</dbReference>
<protein>
    <submittedName>
        <fullName evidence="4">Conserved domain protein</fullName>
    </submittedName>
</protein>
<evidence type="ECO:0000313" key="5">
    <source>
        <dbReference type="Proteomes" id="UP000004259"/>
    </source>
</evidence>
<sequence>MSASAECRNRYVVCYNKAVLCRGKWAMEQSNSAIRKKRVKAQQNIVTGLCLACMAFTVGWSVFAGVVSHKNAVKAALADKNTSSKAEVVSKAEETSSQEDMPESSQDENAAVDSFAPYAQEEGGHPYAVAKDTADDLSDAVFIGDSRTVGMMNSTDKPQATFICAVGLNIDTVLTSTDIVQGDGSVGTLAQALSGREFGRVYISFGTNEMGWPYTDVFEDHFTELVTTIQGYQPNAKIYLIGILPLAQSQDMDGDAVNNENAKLFTQSIKAVADKLGVYFLDCSAAVADENGYLPEEASPDGIHMNMDYCLYWQNFIIDNS</sequence>
<keyword evidence="5" id="KW-1185">Reference proteome</keyword>
<proteinExistence type="predicted"/>
<evidence type="ECO:0000256" key="2">
    <source>
        <dbReference type="SAM" id="Phobius"/>
    </source>
</evidence>
<organism evidence="4 5">
    <name type="scientific">Ruminococcus albus 8</name>
    <dbReference type="NCBI Taxonomy" id="246199"/>
    <lineage>
        <taxon>Bacteria</taxon>
        <taxon>Bacillati</taxon>
        <taxon>Bacillota</taxon>
        <taxon>Clostridia</taxon>
        <taxon>Eubacteriales</taxon>
        <taxon>Oscillospiraceae</taxon>
        <taxon>Ruminococcus</taxon>
    </lineage>
</organism>
<keyword evidence="2" id="KW-0812">Transmembrane</keyword>
<comment type="caution">
    <text evidence="4">The sequence shown here is derived from an EMBL/GenBank/DDBJ whole genome shotgun (WGS) entry which is preliminary data.</text>
</comment>
<dbReference type="eggNOG" id="COG2755">
    <property type="taxonomic scope" value="Bacteria"/>
</dbReference>
<dbReference type="Gene3D" id="3.40.50.1110">
    <property type="entry name" value="SGNH hydrolase"/>
    <property type="match status" value="1"/>
</dbReference>
<gene>
    <name evidence="4" type="ORF">CUS_6247</name>
</gene>
<name>E9S9D4_RUMAL</name>
<evidence type="ECO:0000259" key="3">
    <source>
        <dbReference type="Pfam" id="PF13472"/>
    </source>
</evidence>
<dbReference type="InterPro" id="IPR036514">
    <property type="entry name" value="SGNH_hydro_sf"/>
</dbReference>
<feature type="transmembrane region" description="Helical" evidence="2">
    <location>
        <begin position="45"/>
        <end position="67"/>
    </location>
</feature>
<keyword evidence="2" id="KW-1133">Transmembrane helix</keyword>
<dbReference type="Proteomes" id="UP000004259">
    <property type="component" value="Unassembled WGS sequence"/>
</dbReference>
<dbReference type="AlphaFoldDB" id="E9S9D4"/>
<keyword evidence="2" id="KW-0472">Membrane</keyword>
<reference evidence="4 5" key="1">
    <citation type="submission" date="2011-02" db="EMBL/GenBank/DDBJ databases">
        <authorList>
            <person name="Nelson K.E."/>
            <person name="Sutton G."/>
            <person name="Torralba M."/>
            <person name="Durkin S."/>
            <person name="Harkins D."/>
            <person name="Montgomery R."/>
            <person name="Ziemer C."/>
            <person name="Klaassens E."/>
            <person name="Ocuiv P."/>
            <person name="Morrison M."/>
        </authorList>
    </citation>
    <scope>NUCLEOTIDE SEQUENCE [LARGE SCALE GENOMIC DNA]</scope>
    <source>
        <strain evidence="4 5">8</strain>
    </source>
</reference>
<feature type="compositionally biased region" description="Acidic residues" evidence="1">
    <location>
        <begin position="96"/>
        <end position="106"/>
    </location>
</feature>